<dbReference type="InterPro" id="IPR029039">
    <property type="entry name" value="Flavoprotein-like_sf"/>
</dbReference>
<dbReference type="RefSeq" id="XP_004258694.1">
    <property type="nucleotide sequence ID" value="XM_004258646.1"/>
</dbReference>
<organism evidence="1 2">
    <name type="scientific">Entamoeba invadens IP1</name>
    <dbReference type="NCBI Taxonomy" id="370355"/>
    <lineage>
        <taxon>Eukaryota</taxon>
        <taxon>Amoebozoa</taxon>
        <taxon>Evosea</taxon>
        <taxon>Archamoebae</taxon>
        <taxon>Mastigamoebida</taxon>
        <taxon>Entamoebidae</taxon>
        <taxon>Entamoeba</taxon>
    </lineage>
</organism>
<accession>A0A0A1UA46</accession>
<evidence type="ECO:0000313" key="1">
    <source>
        <dbReference type="EMBL" id="ELP91923.1"/>
    </source>
</evidence>
<evidence type="ECO:0008006" key="3">
    <source>
        <dbReference type="Google" id="ProtNLM"/>
    </source>
</evidence>
<dbReference type="EMBL" id="KB206411">
    <property type="protein sequence ID" value="ELP91923.1"/>
    <property type="molecule type" value="Genomic_DNA"/>
</dbReference>
<dbReference type="OMA" id="NTEHYKS"/>
<dbReference type="Proteomes" id="UP000014680">
    <property type="component" value="Unassembled WGS sequence"/>
</dbReference>
<dbReference type="AlphaFoldDB" id="A0A0A1UA46"/>
<name>A0A0A1UA46_ENTIV</name>
<dbReference type="SUPFAM" id="SSF52218">
    <property type="entry name" value="Flavoproteins"/>
    <property type="match status" value="1"/>
</dbReference>
<reference evidence="1 2" key="1">
    <citation type="submission" date="2012-10" db="EMBL/GenBank/DDBJ databases">
        <authorList>
            <person name="Zafar N."/>
            <person name="Inman J."/>
            <person name="Hall N."/>
            <person name="Lorenzi H."/>
            <person name="Caler E."/>
        </authorList>
    </citation>
    <scope>NUCLEOTIDE SEQUENCE [LARGE SCALE GENOMIC DNA]</scope>
    <source>
        <strain evidence="1 2">IP1</strain>
    </source>
</reference>
<gene>
    <name evidence="1" type="ORF">EIN_399630</name>
</gene>
<keyword evidence="2" id="KW-1185">Reference proteome</keyword>
<dbReference type="KEGG" id="eiv:EIN_399630"/>
<protein>
    <recommendedName>
        <fullName evidence="3">Flavodoxin-like domain-containing protein</fullName>
    </recommendedName>
</protein>
<sequence>MSDEPKAQQNVLIIYFTRDGHSEKIAQDLHAAIPSDIIKVQEKEEMNRGGVMNYLYSFNESYFGSDNSSLLKTENLTNTEHYKSFIFIGPVWWWGINGPLKNACKEILKTVTPSQHVFLALSFRGKMNPGDKGSFDEFKKLFTSKAIVHDNYLRCQEDDYASGAVKEQFDAFVVEIKKALE</sequence>
<evidence type="ECO:0000313" key="2">
    <source>
        <dbReference type="Proteomes" id="UP000014680"/>
    </source>
</evidence>
<proteinExistence type="predicted"/>
<dbReference type="GeneID" id="14890885"/>
<dbReference type="OrthoDB" id="26889at2759"/>
<dbReference type="VEuPathDB" id="AmoebaDB:EIN_399630"/>
<dbReference type="Gene3D" id="3.40.50.360">
    <property type="match status" value="1"/>
</dbReference>